<dbReference type="Proteomes" id="UP000006830">
    <property type="component" value="Chromosome"/>
</dbReference>
<reference evidence="1" key="1">
    <citation type="submission" date="2007-09" db="EMBL/GenBank/DDBJ databases">
        <title>Complete Genome Sequence of Rickettsia akari.</title>
        <authorList>
            <person name="Madan A."/>
            <person name="Fahey J."/>
            <person name="Helton E."/>
            <person name="Ketteman M."/>
            <person name="Madan A."/>
            <person name="Rodrigues S."/>
            <person name="Sanchez A."/>
            <person name="Whiting M."/>
            <person name="Dasch G."/>
            <person name="Eremeeva M."/>
        </authorList>
    </citation>
    <scope>NUCLEOTIDE SEQUENCE</scope>
    <source>
        <strain evidence="1">Hartford</strain>
    </source>
</reference>
<name>A8GNP5_RICAH</name>
<protein>
    <submittedName>
        <fullName evidence="1">Uncharacterized protein</fullName>
    </submittedName>
</protein>
<dbReference type="HOGENOM" id="CLU_122856_0_0_5"/>
<evidence type="ECO:0000313" key="2">
    <source>
        <dbReference type="Proteomes" id="UP000006830"/>
    </source>
</evidence>
<organism evidence="1 2">
    <name type="scientific">Rickettsia akari (strain Hartford)</name>
    <dbReference type="NCBI Taxonomy" id="293614"/>
    <lineage>
        <taxon>Bacteria</taxon>
        <taxon>Pseudomonadati</taxon>
        <taxon>Pseudomonadota</taxon>
        <taxon>Alphaproteobacteria</taxon>
        <taxon>Rickettsiales</taxon>
        <taxon>Rickettsiaceae</taxon>
        <taxon>Rickettsieae</taxon>
        <taxon>Rickettsia</taxon>
        <taxon>spotted fever group</taxon>
    </lineage>
</organism>
<dbReference type="STRING" id="293614.A1C_03715"/>
<accession>A8GNP5</accession>
<dbReference type="EMBL" id="CP000847">
    <property type="protein sequence ID" value="ABV75020.1"/>
    <property type="molecule type" value="Genomic_DNA"/>
</dbReference>
<gene>
    <name evidence="1" type="ordered locus">A1C_03715</name>
</gene>
<proteinExistence type="predicted"/>
<dbReference type="KEGG" id="rak:A1C_03715"/>
<keyword evidence="2" id="KW-1185">Reference proteome</keyword>
<sequence>MYHDFIYNFRLSLYKLLINDNEINTKINKIYFAVVQDAKCPFLLINILNVNNVSTNVQNIIQLEFERCIFTNDKNRNIALSLASKISDQIEHYSFENVAWIKANKIELQASKDLVNTKLVMNYHALLKSHLCSSSVTGVVCMDIQVVIASDIWSCGNQEKLVKMNFHDIRMPEFKFCGRKAVIVYFSCYN</sequence>
<dbReference type="AlphaFoldDB" id="A8GNP5"/>
<evidence type="ECO:0000313" key="1">
    <source>
        <dbReference type="EMBL" id="ABV75020.1"/>
    </source>
</evidence>